<sequence>MELMESLRRPSDADLMMIAIRDLKNASCSFDDRQRALKELLELVEPIYNSNDLHKLGGLVVVVRELDRPEQELRILAAWVLGKASQNNELVQRQLLELDVIPRLMEMVRSRSTEEAVKALYALSAVVRNHPMGQERFYLLDGQSLLEDLMRDTGADVRLHRKSLFLVADLAEQQKEFFDVLSKYEPSKSYLMAVVSLLNTDDLDTQEKALMAIHSLGVTTDTVYNLLKQECDVQSVLLKLQLELDTLWQSDSNNDFVRDLHLLCQKVRSIFSDGRDGNTSMQ</sequence>
<evidence type="ECO:0000313" key="2">
    <source>
        <dbReference type="EMBL" id="KAH7422393.1"/>
    </source>
</evidence>
<dbReference type="Pfam" id="PF08609">
    <property type="entry name" value="Fes1"/>
    <property type="match status" value="1"/>
</dbReference>
<dbReference type="Gene3D" id="1.25.10.10">
    <property type="entry name" value="Leucine-rich Repeat Variant"/>
    <property type="match status" value="1"/>
</dbReference>
<evidence type="ECO:0000259" key="1">
    <source>
        <dbReference type="Pfam" id="PF08609"/>
    </source>
</evidence>
<protein>
    <recommendedName>
        <fullName evidence="1">Nucleotide exchange factor Fes1 domain-containing protein</fullName>
    </recommendedName>
</protein>
<dbReference type="OrthoDB" id="10250458at2759"/>
<dbReference type="AlphaFoldDB" id="A0A8T2TKM3"/>
<feature type="domain" description="Nucleotide exchange factor Fes1" evidence="1">
    <location>
        <begin position="7"/>
        <end position="53"/>
    </location>
</feature>
<dbReference type="Proteomes" id="UP000825935">
    <property type="component" value="Chromosome 12"/>
</dbReference>
<dbReference type="PANTHER" id="PTHR19316:SF32">
    <property type="entry name" value="ARM REPEAT SUPERFAMILY PROTEIN"/>
    <property type="match status" value="1"/>
</dbReference>
<name>A0A8T2TKM3_CERRI</name>
<dbReference type="InterPro" id="IPR011989">
    <property type="entry name" value="ARM-like"/>
</dbReference>
<evidence type="ECO:0000313" key="3">
    <source>
        <dbReference type="Proteomes" id="UP000825935"/>
    </source>
</evidence>
<organism evidence="2 3">
    <name type="scientific">Ceratopteris richardii</name>
    <name type="common">Triangle waterfern</name>
    <dbReference type="NCBI Taxonomy" id="49495"/>
    <lineage>
        <taxon>Eukaryota</taxon>
        <taxon>Viridiplantae</taxon>
        <taxon>Streptophyta</taxon>
        <taxon>Embryophyta</taxon>
        <taxon>Tracheophyta</taxon>
        <taxon>Polypodiopsida</taxon>
        <taxon>Polypodiidae</taxon>
        <taxon>Polypodiales</taxon>
        <taxon>Pteridineae</taxon>
        <taxon>Pteridaceae</taxon>
        <taxon>Parkerioideae</taxon>
        <taxon>Ceratopteris</taxon>
    </lineage>
</organism>
<comment type="caution">
    <text evidence="2">The sequence shown here is derived from an EMBL/GenBank/DDBJ whole genome shotgun (WGS) entry which is preliminary data.</text>
</comment>
<accession>A0A8T2TKM3</accession>
<dbReference type="GO" id="GO:0000774">
    <property type="term" value="F:adenyl-nucleotide exchange factor activity"/>
    <property type="evidence" value="ECO:0007669"/>
    <property type="project" value="TreeGrafter"/>
</dbReference>
<proteinExistence type="predicted"/>
<dbReference type="GO" id="GO:0005783">
    <property type="term" value="C:endoplasmic reticulum"/>
    <property type="evidence" value="ECO:0007669"/>
    <property type="project" value="TreeGrafter"/>
</dbReference>
<dbReference type="InterPro" id="IPR050693">
    <property type="entry name" value="Hsp70_NEF-Inhibitors"/>
</dbReference>
<keyword evidence="3" id="KW-1185">Reference proteome</keyword>
<dbReference type="SUPFAM" id="SSF48371">
    <property type="entry name" value="ARM repeat"/>
    <property type="match status" value="1"/>
</dbReference>
<gene>
    <name evidence="2" type="ORF">KP509_12G006600</name>
</gene>
<dbReference type="OMA" id="LMENIHM"/>
<dbReference type="InterPro" id="IPR013918">
    <property type="entry name" value="Nucleotide_exch_fac_Fes1"/>
</dbReference>
<dbReference type="InterPro" id="IPR016024">
    <property type="entry name" value="ARM-type_fold"/>
</dbReference>
<reference evidence="2" key="1">
    <citation type="submission" date="2021-08" db="EMBL/GenBank/DDBJ databases">
        <title>WGS assembly of Ceratopteris richardii.</title>
        <authorList>
            <person name="Marchant D.B."/>
            <person name="Chen G."/>
            <person name="Jenkins J."/>
            <person name="Shu S."/>
            <person name="Leebens-Mack J."/>
            <person name="Grimwood J."/>
            <person name="Schmutz J."/>
            <person name="Soltis P."/>
            <person name="Soltis D."/>
            <person name="Chen Z.-H."/>
        </authorList>
    </citation>
    <scope>NUCLEOTIDE SEQUENCE</scope>
    <source>
        <strain evidence="2">Whitten #5841</strain>
        <tissue evidence="2">Leaf</tissue>
    </source>
</reference>
<dbReference type="PANTHER" id="PTHR19316">
    <property type="entry name" value="PROTEIN FOLDING REGULATOR"/>
    <property type="match status" value="1"/>
</dbReference>
<dbReference type="EMBL" id="CM035417">
    <property type="protein sequence ID" value="KAH7422393.1"/>
    <property type="molecule type" value="Genomic_DNA"/>
</dbReference>